<name>A0AAV4S147_9ARAC</name>
<dbReference type="EMBL" id="BPLQ01006904">
    <property type="protein sequence ID" value="GIY26112.1"/>
    <property type="molecule type" value="Genomic_DNA"/>
</dbReference>
<accession>A0AAV4S147</accession>
<feature type="non-terminal residue" evidence="2">
    <location>
        <position position="1"/>
    </location>
</feature>
<sequence>NFTSSADLNLLLAKNTRLEIYVTTAEGLRPVKEISIYGRITVMKLFRPP</sequence>
<feature type="non-terminal residue" evidence="2">
    <location>
        <position position="49"/>
    </location>
</feature>
<dbReference type="InterPro" id="IPR018846">
    <property type="entry name" value="Beta-prop_RSE1/DDB1/CPSF1_1st"/>
</dbReference>
<evidence type="ECO:0000313" key="2">
    <source>
        <dbReference type="EMBL" id="GIY26112.1"/>
    </source>
</evidence>
<dbReference type="AlphaFoldDB" id="A0AAV4S147"/>
<evidence type="ECO:0000259" key="1">
    <source>
        <dbReference type="Pfam" id="PF10433"/>
    </source>
</evidence>
<protein>
    <recommendedName>
        <fullName evidence="1">RSE1/DDB1/CPSF1 first beta-propeller domain-containing protein</fullName>
    </recommendedName>
</protein>
<comment type="caution">
    <text evidence="2">The sequence shown here is derived from an EMBL/GenBank/DDBJ whole genome shotgun (WGS) entry which is preliminary data.</text>
</comment>
<dbReference type="InterPro" id="IPR015943">
    <property type="entry name" value="WD40/YVTN_repeat-like_dom_sf"/>
</dbReference>
<proteinExistence type="predicted"/>
<dbReference type="Gene3D" id="2.130.10.10">
    <property type="entry name" value="YVTN repeat-like/Quinoprotein amine dehydrogenase"/>
    <property type="match status" value="1"/>
</dbReference>
<dbReference type="Proteomes" id="UP001054837">
    <property type="component" value="Unassembled WGS sequence"/>
</dbReference>
<dbReference type="Pfam" id="PF10433">
    <property type="entry name" value="Beta-prop_RSE1_1st"/>
    <property type="match status" value="1"/>
</dbReference>
<feature type="domain" description="RSE1/DDB1/CPSF1 first beta-propeller" evidence="1">
    <location>
        <begin position="1"/>
        <end position="48"/>
    </location>
</feature>
<organism evidence="2 3">
    <name type="scientific">Caerostris darwini</name>
    <dbReference type="NCBI Taxonomy" id="1538125"/>
    <lineage>
        <taxon>Eukaryota</taxon>
        <taxon>Metazoa</taxon>
        <taxon>Ecdysozoa</taxon>
        <taxon>Arthropoda</taxon>
        <taxon>Chelicerata</taxon>
        <taxon>Arachnida</taxon>
        <taxon>Araneae</taxon>
        <taxon>Araneomorphae</taxon>
        <taxon>Entelegynae</taxon>
        <taxon>Araneoidea</taxon>
        <taxon>Araneidae</taxon>
        <taxon>Caerostris</taxon>
    </lineage>
</organism>
<reference evidence="2 3" key="1">
    <citation type="submission" date="2021-06" db="EMBL/GenBank/DDBJ databases">
        <title>Caerostris darwini draft genome.</title>
        <authorList>
            <person name="Kono N."/>
            <person name="Arakawa K."/>
        </authorList>
    </citation>
    <scope>NUCLEOTIDE SEQUENCE [LARGE SCALE GENOMIC DNA]</scope>
</reference>
<evidence type="ECO:0000313" key="3">
    <source>
        <dbReference type="Proteomes" id="UP001054837"/>
    </source>
</evidence>
<keyword evidence="3" id="KW-1185">Reference proteome</keyword>
<gene>
    <name evidence="2" type="ORF">CDAR_586771</name>
</gene>